<dbReference type="InterPro" id="IPR008728">
    <property type="entry name" value="Elongator_complex_protein_4"/>
</dbReference>
<feature type="transmembrane region" description="Helical" evidence="9">
    <location>
        <begin position="84"/>
        <end position="103"/>
    </location>
</feature>
<keyword evidence="9" id="KW-1133">Transmembrane helix</keyword>
<accession>A0ABP1C263</accession>
<dbReference type="Gene3D" id="3.40.50.300">
    <property type="entry name" value="P-loop containing nucleotide triphosphate hydrolases"/>
    <property type="match status" value="1"/>
</dbReference>
<evidence type="ECO:0000313" key="11">
    <source>
        <dbReference type="Proteomes" id="UP001497522"/>
    </source>
</evidence>
<comment type="pathway">
    <text evidence="3">tRNA modification; 5-methoxycarbonylmethyl-2-thiouridine-tRNA biosynthesis.</text>
</comment>
<sequence length="211" mass="22636">MGNFPFAMIPCLPHYACSSLYAVGAGYEFCNDFDLHKPAECSLFTGATIKCESLAGGVHVDSLLDHCKVFVTNLAKSLLRVSNAVAIITFLATLLTPSMAIWWQHFADILISVKAVLDGDKEMAGMLMDYPDILGFLHIHNLASINTQVPTIPEAAIHAVKEVQRKKLVPEHLLFALVDATSGSSTNGGAAGPLCGRPANSSSPLDFLCYI</sequence>
<dbReference type="Pfam" id="PF05625">
    <property type="entry name" value="PAXNEB"/>
    <property type="match status" value="1"/>
</dbReference>
<gene>
    <name evidence="10" type="ORF">CSSPJE1EN2_LOCUS24122</name>
</gene>
<dbReference type="PANTHER" id="PTHR12896:SF1">
    <property type="entry name" value="ELONGATOR COMPLEX PROTEIN 4"/>
    <property type="match status" value="1"/>
</dbReference>
<protein>
    <recommendedName>
        <fullName evidence="5">Elongator complex protein 4</fullName>
    </recommendedName>
</protein>
<keyword evidence="7" id="KW-0819">tRNA processing</keyword>
<evidence type="ECO:0000256" key="5">
    <source>
        <dbReference type="ARBA" id="ARBA00020265"/>
    </source>
</evidence>
<comment type="subcellular location">
    <subcellularLocation>
        <location evidence="2">Cytoplasm</location>
    </subcellularLocation>
    <subcellularLocation>
        <location evidence="1">Nucleus</location>
    </subcellularLocation>
</comment>
<evidence type="ECO:0000313" key="10">
    <source>
        <dbReference type="EMBL" id="CAK9882871.1"/>
    </source>
</evidence>
<evidence type="ECO:0000256" key="7">
    <source>
        <dbReference type="ARBA" id="ARBA00022694"/>
    </source>
</evidence>
<evidence type="ECO:0000256" key="4">
    <source>
        <dbReference type="ARBA" id="ARBA00007573"/>
    </source>
</evidence>
<evidence type="ECO:0000256" key="2">
    <source>
        <dbReference type="ARBA" id="ARBA00004496"/>
    </source>
</evidence>
<dbReference type="PANTHER" id="PTHR12896">
    <property type="entry name" value="PAX6 NEIGHBOR PROTEIN PAXNEB"/>
    <property type="match status" value="1"/>
</dbReference>
<keyword evidence="11" id="KW-1185">Reference proteome</keyword>
<evidence type="ECO:0000256" key="1">
    <source>
        <dbReference type="ARBA" id="ARBA00004123"/>
    </source>
</evidence>
<keyword evidence="6" id="KW-0963">Cytoplasm</keyword>
<evidence type="ECO:0000256" key="6">
    <source>
        <dbReference type="ARBA" id="ARBA00022490"/>
    </source>
</evidence>
<evidence type="ECO:0000256" key="3">
    <source>
        <dbReference type="ARBA" id="ARBA00005043"/>
    </source>
</evidence>
<comment type="similarity">
    <text evidence="4">Belongs to the ELP4 family.</text>
</comment>
<reference evidence="10" key="1">
    <citation type="submission" date="2024-03" db="EMBL/GenBank/DDBJ databases">
        <authorList>
            <consortium name="ELIXIR-Norway"/>
            <consortium name="Elixir Norway"/>
        </authorList>
    </citation>
    <scope>NUCLEOTIDE SEQUENCE</scope>
</reference>
<dbReference type="Proteomes" id="UP001497522">
    <property type="component" value="Chromosome 9"/>
</dbReference>
<organism evidence="10 11">
    <name type="scientific">Sphagnum jensenii</name>
    <dbReference type="NCBI Taxonomy" id="128206"/>
    <lineage>
        <taxon>Eukaryota</taxon>
        <taxon>Viridiplantae</taxon>
        <taxon>Streptophyta</taxon>
        <taxon>Embryophyta</taxon>
        <taxon>Bryophyta</taxon>
        <taxon>Sphagnophytina</taxon>
        <taxon>Sphagnopsida</taxon>
        <taxon>Sphagnales</taxon>
        <taxon>Sphagnaceae</taxon>
        <taxon>Sphagnum</taxon>
    </lineage>
</organism>
<dbReference type="InterPro" id="IPR027417">
    <property type="entry name" value="P-loop_NTPase"/>
</dbReference>
<evidence type="ECO:0000256" key="9">
    <source>
        <dbReference type="SAM" id="Phobius"/>
    </source>
</evidence>
<keyword evidence="9" id="KW-0472">Membrane</keyword>
<keyword evidence="8" id="KW-0539">Nucleus</keyword>
<dbReference type="EMBL" id="OZ023710">
    <property type="protein sequence ID" value="CAK9882871.1"/>
    <property type="molecule type" value="Genomic_DNA"/>
</dbReference>
<proteinExistence type="inferred from homology"/>
<name>A0ABP1C263_9BRYO</name>
<keyword evidence="9" id="KW-0812">Transmembrane</keyword>
<evidence type="ECO:0000256" key="8">
    <source>
        <dbReference type="ARBA" id="ARBA00023242"/>
    </source>
</evidence>